<feature type="signal peptide" evidence="7">
    <location>
        <begin position="1"/>
        <end position="28"/>
    </location>
</feature>
<dbReference type="OrthoDB" id="9811281at2"/>
<dbReference type="Pfam" id="PF13442">
    <property type="entry name" value="Cytochrome_CBB3"/>
    <property type="match status" value="1"/>
</dbReference>
<dbReference type="SUPFAM" id="SSF46626">
    <property type="entry name" value="Cytochrome c"/>
    <property type="match status" value="2"/>
</dbReference>
<name>T0JRE5_9BACT</name>
<dbReference type="InterPro" id="IPR009056">
    <property type="entry name" value="Cyt_c-like_dom"/>
</dbReference>
<dbReference type="PROSITE" id="PS51257">
    <property type="entry name" value="PROKAR_LIPOPROTEIN"/>
    <property type="match status" value="1"/>
</dbReference>
<reference evidence="9 10" key="1">
    <citation type="submission" date="2013-07" db="EMBL/GenBank/DDBJ databases">
        <title>Sulfurimonas hongkongensis AST-10 Genome Sequencing.</title>
        <authorList>
            <person name="Cai L."/>
            <person name="Zhang T."/>
        </authorList>
    </citation>
    <scope>NUCLEOTIDE SEQUENCE [LARGE SCALE GENOMIC DNA]</scope>
    <source>
        <strain evidence="9 10">AST-10</strain>
    </source>
</reference>
<evidence type="ECO:0000256" key="1">
    <source>
        <dbReference type="ARBA" id="ARBA00022448"/>
    </source>
</evidence>
<proteinExistence type="predicted"/>
<dbReference type="eggNOG" id="COG3245">
    <property type="taxonomic scope" value="Bacteria"/>
</dbReference>
<keyword evidence="5 6" id="KW-0408">Iron</keyword>
<keyword evidence="1" id="KW-0813">Transport</keyword>
<dbReference type="PANTHER" id="PTHR35008:SF8">
    <property type="entry name" value="ALCOHOL DEHYDROGENASE CYTOCHROME C SUBUNIT"/>
    <property type="match status" value="1"/>
</dbReference>
<dbReference type="InterPro" id="IPR036909">
    <property type="entry name" value="Cyt_c-like_dom_sf"/>
</dbReference>
<comment type="caution">
    <text evidence="9">The sequence shown here is derived from an EMBL/GenBank/DDBJ whole genome shotgun (WGS) entry which is preliminary data.</text>
</comment>
<keyword evidence="7" id="KW-0732">Signal</keyword>
<evidence type="ECO:0000256" key="4">
    <source>
        <dbReference type="ARBA" id="ARBA00022982"/>
    </source>
</evidence>
<organism evidence="9 10">
    <name type="scientific">Sulfurimonas hongkongensis</name>
    <dbReference type="NCBI Taxonomy" id="1172190"/>
    <lineage>
        <taxon>Bacteria</taxon>
        <taxon>Pseudomonadati</taxon>
        <taxon>Campylobacterota</taxon>
        <taxon>Epsilonproteobacteria</taxon>
        <taxon>Campylobacterales</taxon>
        <taxon>Sulfurimonadaceae</taxon>
        <taxon>Sulfurimonas</taxon>
    </lineage>
</organism>
<dbReference type="PANTHER" id="PTHR35008">
    <property type="entry name" value="BLL4482 PROTEIN-RELATED"/>
    <property type="match status" value="1"/>
</dbReference>
<dbReference type="PROSITE" id="PS51007">
    <property type="entry name" value="CYTC"/>
    <property type="match status" value="2"/>
</dbReference>
<protein>
    <submittedName>
        <fullName evidence="9">MFS transporter</fullName>
    </submittedName>
</protein>
<dbReference type="InterPro" id="IPR002323">
    <property type="entry name" value="Cyt_CIE"/>
</dbReference>
<keyword evidence="4" id="KW-0249">Electron transport</keyword>
<dbReference type="RefSeq" id="WP_021287347.1">
    <property type="nucleotide sequence ID" value="NZ_AUPZ01000007.1"/>
</dbReference>
<feature type="domain" description="Cytochrome c" evidence="8">
    <location>
        <begin position="113"/>
        <end position="217"/>
    </location>
</feature>
<dbReference type="PATRIC" id="fig|1172190.3.peg.1052"/>
<dbReference type="Gene3D" id="1.10.760.10">
    <property type="entry name" value="Cytochrome c-like domain"/>
    <property type="match status" value="2"/>
</dbReference>
<dbReference type="Proteomes" id="UP000015520">
    <property type="component" value="Unassembled WGS sequence"/>
</dbReference>
<gene>
    <name evidence="9" type="ORF">M947_05395</name>
</gene>
<evidence type="ECO:0000256" key="6">
    <source>
        <dbReference type="PROSITE-ProRule" id="PRU00433"/>
    </source>
</evidence>
<dbReference type="AlphaFoldDB" id="T0JRE5"/>
<dbReference type="Pfam" id="PF00034">
    <property type="entry name" value="Cytochrom_C"/>
    <property type="match status" value="1"/>
</dbReference>
<evidence type="ECO:0000259" key="8">
    <source>
        <dbReference type="PROSITE" id="PS51007"/>
    </source>
</evidence>
<evidence type="ECO:0000256" key="3">
    <source>
        <dbReference type="ARBA" id="ARBA00022723"/>
    </source>
</evidence>
<feature type="domain" description="Cytochrome c" evidence="8">
    <location>
        <begin position="323"/>
        <end position="403"/>
    </location>
</feature>
<accession>T0JRE5</accession>
<evidence type="ECO:0000256" key="5">
    <source>
        <dbReference type="ARBA" id="ARBA00023004"/>
    </source>
</evidence>
<evidence type="ECO:0000313" key="10">
    <source>
        <dbReference type="Proteomes" id="UP000015520"/>
    </source>
</evidence>
<dbReference type="eggNOG" id="COG2010">
    <property type="taxonomic scope" value="Bacteria"/>
</dbReference>
<feature type="chain" id="PRO_5004578208" evidence="7">
    <location>
        <begin position="29"/>
        <end position="404"/>
    </location>
</feature>
<keyword evidence="3 6" id="KW-0479">Metal-binding</keyword>
<sequence length="404" mass="43100">MFKLDHKSILIGASAVASVALLFTGCLSSSSSTNEATSAKAKENILTGPYAGKMGAIDGGVIYPRENGMYTAYVLNEQSTKGINHGRPATANEIKAWDLDALPDGSGLPEGEGSVEEGDELYEAQCASCHGDFGGGGHGYPALAGGNQSKDENGVIITLKNQREYGKTEAPKRTVGTYWPVATTLFTYIRDAMPYATPKSLSNDEVYAITAYILAQNYIKIDGEVMDEEYVLNAEKLAKVVLPNRDGFYPNIDGPTGPADVKAFYADRAKNIGAGVRCMTDCKDPGGQDGKTEAKVVRIAYEMTDVSPPYSTVRDLPPEVEDATISKAEKMYNDSCKLCHATDNMGAPALGDVEAWRAVTKKGIDEVVKNSINGVGGMPPKGGNADLTQSEIRSIVEFMIDSSK</sequence>
<evidence type="ECO:0000256" key="2">
    <source>
        <dbReference type="ARBA" id="ARBA00022617"/>
    </source>
</evidence>
<dbReference type="InterPro" id="IPR051459">
    <property type="entry name" value="Cytochrome_c-type_DH"/>
</dbReference>
<dbReference type="GO" id="GO:0009055">
    <property type="term" value="F:electron transfer activity"/>
    <property type="evidence" value="ECO:0007669"/>
    <property type="project" value="InterPro"/>
</dbReference>
<keyword evidence="2 6" id="KW-0349">Heme</keyword>
<dbReference type="PRINTS" id="PR00607">
    <property type="entry name" value="CYTCHROMECIE"/>
</dbReference>
<dbReference type="GO" id="GO:0020037">
    <property type="term" value="F:heme binding"/>
    <property type="evidence" value="ECO:0007669"/>
    <property type="project" value="InterPro"/>
</dbReference>
<dbReference type="EMBL" id="AUPZ01000007">
    <property type="protein sequence ID" value="EQB39427.1"/>
    <property type="molecule type" value="Genomic_DNA"/>
</dbReference>
<dbReference type="STRING" id="1172190.M947_05395"/>
<dbReference type="GO" id="GO:0005506">
    <property type="term" value="F:iron ion binding"/>
    <property type="evidence" value="ECO:0007669"/>
    <property type="project" value="InterPro"/>
</dbReference>
<keyword evidence="10" id="KW-1185">Reference proteome</keyword>
<evidence type="ECO:0000256" key="7">
    <source>
        <dbReference type="SAM" id="SignalP"/>
    </source>
</evidence>
<evidence type="ECO:0000313" key="9">
    <source>
        <dbReference type="EMBL" id="EQB39427.1"/>
    </source>
</evidence>